<reference evidence="13" key="1">
    <citation type="journal article" date="2018" name="Nat. Microbiol.">
        <title>Leveraging single-cell genomics to expand the fungal tree of life.</title>
        <authorList>
            <person name="Ahrendt S.R."/>
            <person name="Quandt C.A."/>
            <person name="Ciobanu D."/>
            <person name="Clum A."/>
            <person name="Salamov A."/>
            <person name="Andreopoulos B."/>
            <person name="Cheng J.F."/>
            <person name="Woyke T."/>
            <person name="Pelin A."/>
            <person name="Henrissat B."/>
            <person name="Reynolds N.K."/>
            <person name="Benny G.L."/>
            <person name="Smith M.E."/>
            <person name="James T.Y."/>
            <person name="Grigoriev I.V."/>
        </authorList>
    </citation>
    <scope>NUCLEOTIDE SEQUENCE [LARGE SCALE GENOMIC DNA]</scope>
    <source>
        <strain evidence="13">RSA 1356</strain>
    </source>
</reference>
<dbReference type="PANTHER" id="PTHR13247:SF0">
    <property type="entry name" value="MITOCHONDRIAL FISSION 1 PROTEIN"/>
    <property type="match status" value="1"/>
</dbReference>
<dbReference type="STRING" id="78915.A0A4P9XKV6"/>
<evidence type="ECO:0000256" key="1">
    <source>
        <dbReference type="ARBA" id="ARBA00004572"/>
    </source>
</evidence>
<comment type="subcellular location">
    <subcellularLocation>
        <location evidence="1">Mitochondrion outer membrane</location>
        <topology evidence="1">Single-pass membrane protein</topology>
    </subcellularLocation>
</comment>
<comment type="similarity">
    <text evidence="2 9">Belongs to the FIS1 family.</text>
</comment>
<comment type="function">
    <text evidence="9">Has a role in mitochondrial fission.</text>
</comment>
<evidence type="ECO:0000313" key="12">
    <source>
        <dbReference type="EMBL" id="RKP06448.1"/>
    </source>
</evidence>
<dbReference type="InterPro" id="IPR019734">
    <property type="entry name" value="TPR_rpt"/>
</dbReference>
<evidence type="ECO:0000256" key="5">
    <source>
        <dbReference type="ARBA" id="ARBA00022787"/>
    </source>
</evidence>
<dbReference type="InterPro" id="IPR028061">
    <property type="entry name" value="Fis1_TPR_C"/>
</dbReference>
<dbReference type="Gene3D" id="1.25.40.10">
    <property type="entry name" value="Tetratricopeptide repeat domain"/>
    <property type="match status" value="1"/>
</dbReference>
<dbReference type="SUPFAM" id="SSF48452">
    <property type="entry name" value="TPR-like"/>
    <property type="match status" value="1"/>
</dbReference>
<dbReference type="GO" id="GO:0005741">
    <property type="term" value="C:mitochondrial outer membrane"/>
    <property type="evidence" value="ECO:0007669"/>
    <property type="project" value="UniProtKB-SubCell"/>
</dbReference>
<evidence type="ECO:0000256" key="9">
    <source>
        <dbReference type="PIRNR" id="PIRNR008835"/>
    </source>
</evidence>
<evidence type="ECO:0000313" key="13">
    <source>
        <dbReference type="Proteomes" id="UP000271241"/>
    </source>
</evidence>
<dbReference type="PANTHER" id="PTHR13247">
    <property type="entry name" value="TETRATRICOPEPTIDE REPEAT PROTEIN 11 TPR REPEAT PROTEIN 11"/>
    <property type="match status" value="1"/>
</dbReference>
<dbReference type="Proteomes" id="UP000271241">
    <property type="component" value="Unassembled WGS sequence"/>
</dbReference>
<evidence type="ECO:0000256" key="4">
    <source>
        <dbReference type="ARBA" id="ARBA00022692"/>
    </source>
</evidence>
<keyword evidence="13" id="KW-1185">Reference proteome</keyword>
<evidence type="ECO:0000256" key="11">
    <source>
        <dbReference type="SAM" id="Phobius"/>
    </source>
</evidence>
<dbReference type="AlphaFoldDB" id="A0A4P9XKV6"/>
<dbReference type="PIRSF" id="PIRSF008835">
    <property type="entry name" value="TPR_repeat_11_Fis1"/>
    <property type="match status" value="1"/>
</dbReference>
<feature type="repeat" description="TPR" evidence="10">
    <location>
        <begin position="84"/>
        <end position="117"/>
    </location>
</feature>
<dbReference type="InterPro" id="IPR028058">
    <property type="entry name" value="Fis1_TPR_N"/>
</dbReference>
<dbReference type="GO" id="GO:0000266">
    <property type="term" value="P:mitochondrial fission"/>
    <property type="evidence" value="ECO:0007669"/>
    <property type="project" value="UniProtKB-UniRule"/>
</dbReference>
<dbReference type="GO" id="GO:0005778">
    <property type="term" value="C:peroxisomal membrane"/>
    <property type="evidence" value="ECO:0007669"/>
    <property type="project" value="TreeGrafter"/>
</dbReference>
<dbReference type="EMBL" id="KZ992881">
    <property type="protein sequence ID" value="RKP06448.1"/>
    <property type="molecule type" value="Genomic_DNA"/>
</dbReference>
<dbReference type="InterPro" id="IPR016543">
    <property type="entry name" value="Fis1"/>
</dbReference>
<dbReference type="InterPro" id="IPR011990">
    <property type="entry name" value="TPR-like_helical_dom_sf"/>
</dbReference>
<dbReference type="GO" id="GO:0000422">
    <property type="term" value="P:autophagy of mitochondrion"/>
    <property type="evidence" value="ECO:0007669"/>
    <property type="project" value="TreeGrafter"/>
</dbReference>
<name>A0A4P9XKV6_9FUNG</name>
<organism evidence="12 13">
    <name type="scientific">Thamnocephalis sphaerospora</name>
    <dbReference type="NCBI Taxonomy" id="78915"/>
    <lineage>
        <taxon>Eukaryota</taxon>
        <taxon>Fungi</taxon>
        <taxon>Fungi incertae sedis</taxon>
        <taxon>Zoopagomycota</taxon>
        <taxon>Zoopagomycotina</taxon>
        <taxon>Zoopagomycetes</taxon>
        <taxon>Zoopagales</taxon>
        <taxon>Sigmoideomycetaceae</taxon>
        <taxon>Thamnocephalis</taxon>
    </lineage>
</organism>
<evidence type="ECO:0000256" key="6">
    <source>
        <dbReference type="ARBA" id="ARBA00022989"/>
    </source>
</evidence>
<evidence type="ECO:0000256" key="8">
    <source>
        <dbReference type="ARBA" id="ARBA00023136"/>
    </source>
</evidence>
<keyword evidence="6 11" id="KW-1133">Transmembrane helix</keyword>
<feature type="transmembrane region" description="Helical" evidence="11">
    <location>
        <begin position="136"/>
        <end position="157"/>
    </location>
</feature>
<gene>
    <name evidence="12" type="ORF">THASP1DRAFT_31734</name>
</gene>
<dbReference type="InterPro" id="IPR033745">
    <property type="entry name" value="Fis1_cytosol"/>
</dbReference>
<keyword evidence="5 9" id="KW-1000">Mitochondrion outer membrane</keyword>
<evidence type="ECO:0000256" key="7">
    <source>
        <dbReference type="ARBA" id="ARBA00023128"/>
    </source>
</evidence>
<dbReference type="Pfam" id="PF14852">
    <property type="entry name" value="Fis1_TPR_N"/>
    <property type="match status" value="1"/>
</dbReference>
<keyword evidence="7 9" id="KW-0496">Mitochondrion</keyword>
<keyword evidence="8 9" id="KW-0472">Membrane</keyword>
<keyword evidence="4 11" id="KW-0812">Transmembrane</keyword>
<dbReference type="GO" id="GO:0016559">
    <property type="term" value="P:peroxisome fission"/>
    <property type="evidence" value="ECO:0007669"/>
    <property type="project" value="TreeGrafter"/>
</dbReference>
<protein>
    <recommendedName>
        <fullName evidence="3 9">Mitochondrial fission 1 protein</fullName>
    </recommendedName>
</protein>
<evidence type="ECO:0000256" key="10">
    <source>
        <dbReference type="PROSITE-ProRule" id="PRU00339"/>
    </source>
</evidence>
<comment type="domain">
    <text evidence="9">The C-terminus is required for mitochondrial localization, while the N-terminus is necessary for mitochondrial fission.</text>
</comment>
<dbReference type="PROSITE" id="PS50005">
    <property type="entry name" value="TPR"/>
    <property type="match status" value="1"/>
</dbReference>
<accession>A0A4P9XKV6</accession>
<keyword evidence="10" id="KW-0802">TPR repeat</keyword>
<dbReference type="OrthoDB" id="421154at2759"/>
<dbReference type="Pfam" id="PF14853">
    <property type="entry name" value="Fis1_TPR_C"/>
    <property type="match status" value="1"/>
</dbReference>
<sequence>MSDGRLPELADIEAPLADAELEASYSCTRVRVLRKQFEREGMSVTPQTKFNYAWGLVKSHRKAEQVRGVRLLTELCRNSPQRQREGLYYLALGHYKLGNYHNARECVDQLLDLEPHNGQAKALRSLIERKVTRDGVLGFAIVGSLVAAASIVAAQLLRRKE</sequence>
<evidence type="ECO:0000256" key="3">
    <source>
        <dbReference type="ARBA" id="ARBA00014314"/>
    </source>
</evidence>
<evidence type="ECO:0000256" key="2">
    <source>
        <dbReference type="ARBA" id="ARBA00008937"/>
    </source>
</evidence>
<dbReference type="CDD" id="cd12212">
    <property type="entry name" value="Fis1"/>
    <property type="match status" value="1"/>
</dbReference>
<proteinExistence type="inferred from homology"/>